<dbReference type="AlphaFoldDB" id="A0A443I6W9"/>
<protein>
    <submittedName>
        <fullName evidence="7">HBS1 N-terminus-domain-containing protein</fullName>
    </submittedName>
</protein>
<dbReference type="InterPro" id="IPR015033">
    <property type="entry name" value="HBS1-like_N"/>
</dbReference>
<feature type="region of interest" description="Disordered" evidence="5">
    <location>
        <begin position="1"/>
        <end position="27"/>
    </location>
</feature>
<evidence type="ECO:0000256" key="5">
    <source>
        <dbReference type="SAM" id="MobiDB-lite"/>
    </source>
</evidence>
<organism evidence="7 8">
    <name type="scientific">Byssochlamys spectabilis</name>
    <name type="common">Paecilomyces variotii</name>
    <dbReference type="NCBI Taxonomy" id="264951"/>
    <lineage>
        <taxon>Eukaryota</taxon>
        <taxon>Fungi</taxon>
        <taxon>Dikarya</taxon>
        <taxon>Ascomycota</taxon>
        <taxon>Pezizomycotina</taxon>
        <taxon>Eurotiomycetes</taxon>
        <taxon>Eurotiomycetidae</taxon>
        <taxon>Eurotiales</taxon>
        <taxon>Thermoascaceae</taxon>
        <taxon>Paecilomyces</taxon>
    </lineage>
</organism>
<evidence type="ECO:0000259" key="6">
    <source>
        <dbReference type="Pfam" id="PF08938"/>
    </source>
</evidence>
<keyword evidence="3" id="KW-0378">Hydrolase</keyword>
<evidence type="ECO:0000313" key="7">
    <source>
        <dbReference type="EMBL" id="RWQ99797.1"/>
    </source>
</evidence>
<dbReference type="EMBL" id="RCNU01000001">
    <property type="protein sequence ID" value="RWQ99797.1"/>
    <property type="molecule type" value="Genomic_DNA"/>
</dbReference>
<dbReference type="GO" id="GO:0006412">
    <property type="term" value="P:translation"/>
    <property type="evidence" value="ECO:0007669"/>
    <property type="project" value="UniProtKB-KW"/>
</dbReference>
<proteinExistence type="predicted"/>
<dbReference type="Proteomes" id="UP000283841">
    <property type="component" value="Unassembled WGS sequence"/>
</dbReference>
<name>A0A443I6W9_BYSSP</name>
<dbReference type="GO" id="GO:0005737">
    <property type="term" value="C:cytoplasm"/>
    <property type="evidence" value="ECO:0007669"/>
    <property type="project" value="UniProtKB-SubCell"/>
</dbReference>
<accession>A0A443I6W9</accession>
<evidence type="ECO:0000256" key="1">
    <source>
        <dbReference type="ARBA" id="ARBA00004496"/>
    </source>
</evidence>
<keyword evidence="2" id="KW-0963">Cytoplasm</keyword>
<dbReference type="STRING" id="264951.A0A443I6W9"/>
<comment type="subcellular location">
    <subcellularLocation>
        <location evidence="1">Cytoplasm</location>
    </subcellularLocation>
</comment>
<sequence length="137" mass="15929">MSRHRMKTLSYDDEDLDDEDYESADAEEQELLEQYTSEVLNQLRAGQPSASASREEVQEALWHYYNDVDKSVNYLRNKKAKELKKQQPAPATKSKGSAGKFFLFGSCRNHDWARLSTVPFNFLLHCRCIQNRKCGKF</sequence>
<dbReference type="VEuPathDB" id="FungiDB:C8Q69DRAFT_36494"/>
<keyword evidence="8" id="KW-1185">Reference proteome</keyword>
<keyword evidence="4" id="KW-0648">Protein biosynthesis</keyword>
<dbReference type="GO" id="GO:0016787">
    <property type="term" value="F:hydrolase activity"/>
    <property type="evidence" value="ECO:0007669"/>
    <property type="project" value="UniProtKB-KW"/>
</dbReference>
<dbReference type="Pfam" id="PF08938">
    <property type="entry name" value="HBS1_N"/>
    <property type="match status" value="1"/>
</dbReference>
<comment type="caution">
    <text evidence="7">The sequence shown here is derived from an EMBL/GenBank/DDBJ whole genome shotgun (WGS) entry which is preliminary data.</text>
</comment>
<gene>
    <name evidence="7" type="ORF">C8Q69DRAFT_36494</name>
</gene>
<evidence type="ECO:0000256" key="2">
    <source>
        <dbReference type="ARBA" id="ARBA00022490"/>
    </source>
</evidence>
<dbReference type="GeneID" id="39596855"/>
<dbReference type="RefSeq" id="XP_028489442.1">
    <property type="nucleotide sequence ID" value="XM_028627578.1"/>
</dbReference>
<evidence type="ECO:0000256" key="4">
    <source>
        <dbReference type="ARBA" id="ARBA00022917"/>
    </source>
</evidence>
<feature type="compositionally biased region" description="Acidic residues" evidence="5">
    <location>
        <begin position="11"/>
        <end position="27"/>
    </location>
</feature>
<evidence type="ECO:0000256" key="3">
    <source>
        <dbReference type="ARBA" id="ARBA00022801"/>
    </source>
</evidence>
<evidence type="ECO:0000313" key="8">
    <source>
        <dbReference type="Proteomes" id="UP000283841"/>
    </source>
</evidence>
<reference evidence="7 8" key="1">
    <citation type="journal article" date="2018" name="Front. Microbiol.">
        <title>Genomic and genetic insights into a cosmopolitan fungus, Paecilomyces variotii (Eurotiales).</title>
        <authorList>
            <person name="Urquhart A.S."/>
            <person name="Mondo S.J."/>
            <person name="Makela M.R."/>
            <person name="Hane J.K."/>
            <person name="Wiebenga A."/>
            <person name="He G."/>
            <person name="Mihaltcheva S."/>
            <person name="Pangilinan J."/>
            <person name="Lipzen A."/>
            <person name="Barry K."/>
            <person name="de Vries R.P."/>
            <person name="Grigoriev I.V."/>
            <person name="Idnurm A."/>
        </authorList>
    </citation>
    <scope>NUCLEOTIDE SEQUENCE [LARGE SCALE GENOMIC DNA]</scope>
    <source>
        <strain evidence="7 8">CBS 101075</strain>
    </source>
</reference>
<feature type="domain" description="HBS1-like protein N-terminal" evidence="6">
    <location>
        <begin position="11"/>
        <end position="84"/>
    </location>
</feature>